<name>A0A6C0E7H5_9ZZZZ</name>
<dbReference type="AlphaFoldDB" id="A0A6C0E7H5"/>
<protein>
    <submittedName>
        <fullName evidence="1">Uncharacterized protein</fullName>
    </submittedName>
</protein>
<reference evidence="1" key="1">
    <citation type="journal article" date="2020" name="Nature">
        <title>Giant virus diversity and host interactions through global metagenomics.</title>
        <authorList>
            <person name="Schulz F."/>
            <person name="Roux S."/>
            <person name="Paez-Espino D."/>
            <person name="Jungbluth S."/>
            <person name="Walsh D.A."/>
            <person name="Denef V.J."/>
            <person name="McMahon K.D."/>
            <person name="Konstantinidis K.T."/>
            <person name="Eloe-Fadrosh E.A."/>
            <person name="Kyrpides N.C."/>
            <person name="Woyke T."/>
        </authorList>
    </citation>
    <scope>NUCLEOTIDE SEQUENCE</scope>
    <source>
        <strain evidence="1">GVMAG-M-3300023179-150</strain>
    </source>
</reference>
<proteinExistence type="predicted"/>
<dbReference type="EMBL" id="MN739746">
    <property type="protein sequence ID" value="QHT24581.1"/>
    <property type="molecule type" value="Genomic_DNA"/>
</dbReference>
<accession>A0A6C0E7H5</accession>
<sequence length="349" mass="40228">METSPQMGYCNYIKNYIRKISNGLDNPYANPNAFLQLCERTKTDESAYVRLSERFCWLNYMLTGLCSSSCLMLLTVSEVKSLLDLYQNVLKNLSPHEEYYLMSLKDHGIIKPFKYFGVHQLVLEVIEILTDKLATSIEIKIASEPAHMMTNTGLIPTRIAHDFLSLPTPFWEINSIIKHILPHPDHQIGDDFPCVISFEYGVRLLSDYKKTMNTIISIGDQNECIDMKNILLNDLKINVWRIFQHRMFEYAKMCVEAVYILSTTIDRSSSIHQCASCRDYDYNEDDYDDDNNDDEYYHYEDYCDKEDDGNDADAGNDAYDGGNGNGNDYDYDCGYMSLSSSFDDDIDIP</sequence>
<evidence type="ECO:0000313" key="1">
    <source>
        <dbReference type="EMBL" id="QHT24581.1"/>
    </source>
</evidence>
<organism evidence="1">
    <name type="scientific">viral metagenome</name>
    <dbReference type="NCBI Taxonomy" id="1070528"/>
    <lineage>
        <taxon>unclassified sequences</taxon>
        <taxon>metagenomes</taxon>
        <taxon>organismal metagenomes</taxon>
    </lineage>
</organism>